<evidence type="ECO:0000259" key="1">
    <source>
        <dbReference type="Pfam" id="PF04909"/>
    </source>
</evidence>
<evidence type="ECO:0000313" key="2">
    <source>
        <dbReference type="EMBL" id="KHO65156.1"/>
    </source>
</evidence>
<dbReference type="PANTHER" id="PTHR35563">
    <property type="entry name" value="BARREL METAL-DEPENDENT HYDROLASE, PUTATIVE (AFU_ORTHOLOGUE AFUA_1G16240)-RELATED"/>
    <property type="match status" value="1"/>
</dbReference>
<comment type="caution">
    <text evidence="2">The sequence shown here is derived from an EMBL/GenBank/DDBJ whole genome shotgun (WGS) entry which is preliminary data.</text>
</comment>
<name>A0A0B3BVV7_9PSED</name>
<organism evidence="2 3">
    <name type="scientific">Pseudomonas flexibilis</name>
    <dbReference type="NCBI Taxonomy" id="706570"/>
    <lineage>
        <taxon>Bacteria</taxon>
        <taxon>Pseudomonadati</taxon>
        <taxon>Pseudomonadota</taxon>
        <taxon>Gammaproteobacteria</taxon>
        <taxon>Pseudomonadales</taxon>
        <taxon>Pseudomonadaceae</taxon>
        <taxon>Pseudomonas</taxon>
    </lineage>
</organism>
<gene>
    <name evidence="2" type="ORF">PT85_09020</name>
</gene>
<dbReference type="Proteomes" id="UP000030980">
    <property type="component" value="Unassembled WGS sequence"/>
</dbReference>
<dbReference type="Gene3D" id="3.20.20.140">
    <property type="entry name" value="Metal-dependent hydrolases"/>
    <property type="match status" value="1"/>
</dbReference>
<reference evidence="2 3" key="1">
    <citation type="submission" date="2014-11" db="EMBL/GenBank/DDBJ databases">
        <title>Genome sequence of Pseudomonas tuomuerensis JCM 14085.</title>
        <authorList>
            <person name="Shin S.-K."/>
            <person name="Yi H."/>
        </authorList>
    </citation>
    <scope>NUCLEOTIDE SEQUENCE [LARGE SCALE GENOMIC DNA]</scope>
    <source>
        <strain evidence="2 3">JCM 14085</strain>
    </source>
</reference>
<sequence length="276" mass="30623">MPSSACSGISGIDTHAHIFRRDLPLASGRRYSPDYDASVEQFLAQLDRCGLSHGVLIQPSFLGTDNRFMLEALRRYPERLRGVAVVSPDIDDAELDELGAAGVVGVRLNLIGQPLEDYQVPRWQEFFKRLAQRSWHVEVQRGFDDLAYVIRPMIDAGVNVVVDHFGLPRGGIDMNNAAHRAALALLGQAPVWVKLSAAYRSESDLAQAAVVLAQLRQACGGVGRFLWGSDWPHTQFEEHTDHAAQFAFLERLLPDPAERARVLVENPAELFGFLAR</sequence>
<proteinExistence type="predicted"/>
<dbReference type="GO" id="GO:0016787">
    <property type="term" value="F:hydrolase activity"/>
    <property type="evidence" value="ECO:0007669"/>
    <property type="project" value="UniProtKB-KW"/>
</dbReference>
<protein>
    <submittedName>
        <fullName evidence="2">Amidohydrolase</fullName>
    </submittedName>
</protein>
<dbReference type="AlphaFoldDB" id="A0A0B3BVV7"/>
<dbReference type="Pfam" id="PF04909">
    <property type="entry name" value="Amidohydro_2"/>
    <property type="match status" value="1"/>
</dbReference>
<dbReference type="InterPro" id="IPR032466">
    <property type="entry name" value="Metal_Hydrolase"/>
</dbReference>
<dbReference type="STRING" id="706570.PT85_09020"/>
<dbReference type="EMBL" id="JTAK01000003">
    <property type="protein sequence ID" value="KHO65156.1"/>
    <property type="molecule type" value="Genomic_DNA"/>
</dbReference>
<feature type="domain" description="Amidohydrolase-related" evidence="1">
    <location>
        <begin position="12"/>
        <end position="273"/>
    </location>
</feature>
<keyword evidence="3" id="KW-1185">Reference proteome</keyword>
<dbReference type="SUPFAM" id="SSF51556">
    <property type="entry name" value="Metallo-dependent hydrolases"/>
    <property type="match status" value="1"/>
</dbReference>
<dbReference type="RefSeq" id="WP_027591454.1">
    <property type="nucleotide sequence ID" value="NZ_FMUP01000006.1"/>
</dbReference>
<dbReference type="InterPro" id="IPR006680">
    <property type="entry name" value="Amidohydro-rel"/>
</dbReference>
<keyword evidence="2" id="KW-0378">Hydrolase</keyword>
<dbReference type="PANTHER" id="PTHR35563:SF2">
    <property type="entry name" value="BARREL METAL-DEPENDENT HYDROLASE, PUTATIVE (AFU_ORTHOLOGUE AFUA_1G16240)-RELATED"/>
    <property type="match status" value="1"/>
</dbReference>
<dbReference type="InterPro" id="IPR052358">
    <property type="entry name" value="Aro_Compnd_Degr_Hydrolases"/>
</dbReference>
<accession>A0A0B3BVV7</accession>
<dbReference type="OrthoDB" id="9787654at2"/>
<evidence type="ECO:0000313" key="3">
    <source>
        <dbReference type="Proteomes" id="UP000030980"/>
    </source>
</evidence>